<dbReference type="PANTHER" id="PTHR30537:SF74">
    <property type="entry name" value="HTH-TYPE TRANSCRIPTIONAL REGULATOR TRPI"/>
    <property type="match status" value="1"/>
</dbReference>
<reference evidence="7 8" key="1">
    <citation type="submission" date="2018-06" db="EMBL/GenBank/DDBJ databases">
        <title>Comparative genomics of Bradyrhizobium nodulating Arachidis hypogaea.</title>
        <authorList>
            <person name="Li Y."/>
        </authorList>
    </citation>
    <scope>NUCLEOTIDE SEQUENCE [LARGE SCALE GENOMIC DNA]</scope>
    <source>
        <strain evidence="7 8">CCBAU 051107</strain>
    </source>
</reference>
<keyword evidence="5" id="KW-0804">Transcription</keyword>
<dbReference type="PANTHER" id="PTHR30537">
    <property type="entry name" value="HTH-TYPE TRANSCRIPTIONAL REGULATOR"/>
    <property type="match status" value="1"/>
</dbReference>
<evidence type="ECO:0000256" key="3">
    <source>
        <dbReference type="ARBA" id="ARBA00023015"/>
    </source>
</evidence>
<dbReference type="InterPro" id="IPR000847">
    <property type="entry name" value="LysR_HTH_N"/>
</dbReference>
<dbReference type="GO" id="GO:0006351">
    <property type="term" value="P:DNA-templated transcription"/>
    <property type="evidence" value="ECO:0007669"/>
    <property type="project" value="TreeGrafter"/>
</dbReference>
<feature type="domain" description="HTH lysR-type" evidence="6">
    <location>
        <begin position="8"/>
        <end position="65"/>
    </location>
</feature>
<name>A0AAE7TG11_9BRAD</name>
<evidence type="ECO:0000313" key="8">
    <source>
        <dbReference type="Proteomes" id="UP000594015"/>
    </source>
</evidence>
<sequence>MATSRKLPSLAAIRAFEVAARQGSFTRAAEELGTTQSSISHHVKTLEDQIGHALFVRRNRFIELTPVGIELAPVLHRMFDSMAEAFAHLDAKRRTVLSVTALTSLAPGWILPRLDGFRRRHPDIEVRFETSREIVDLERHGFDVGLRSGGGVWPGLRIHKLLPFALTPLCSPAFVKQFGPLKSPHDLLRVPMIQKSDPYWPSWFARSGMPNVDLPTKAELSLDCRNLCAEAALRGHGVALLSPALYAHEIQEGRLVQPFPIVTDMTPRAYWLVYPVNRSRFPAVQAFRRWMTKPVQGEQDV</sequence>
<comment type="function">
    <text evidence="1">NodD regulates the expression of the nodABCFE genes which encode other nodulation proteins. NodD is also a negative regulator of its own expression. Binds flavonoids as inducers.</text>
</comment>
<dbReference type="EMBL" id="CP030050">
    <property type="protein sequence ID" value="QOZ67373.1"/>
    <property type="molecule type" value="Genomic_DNA"/>
</dbReference>
<evidence type="ECO:0000313" key="7">
    <source>
        <dbReference type="EMBL" id="QOZ67373.1"/>
    </source>
</evidence>
<dbReference type="Pfam" id="PF00126">
    <property type="entry name" value="HTH_1"/>
    <property type="match status" value="1"/>
</dbReference>
<accession>A0AAE7TG11</accession>
<evidence type="ECO:0000256" key="1">
    <source>
        <dbReference type="ARBA" id="ARBA00003502"/>
    </source>
</evidence>
<dbReference type="CDD" id="cd08432">
    <property type="entry name" value="PBP2_GcdR_TrpI_HvrB_AmpR_like"/>
    <property type="match status" value="1"/>
</dbReference>
<keyword evidence="4" id="KW-0238">DNA-binding</keyword>
<dbReference type="InterPro" id="IPR036388">
    <property type="entry name" value="WH-like_DNA-bd_sf"/>
</dbReference>
<dbReference type="GO" id="GO:0043565">
    <property type="term" value="F:sequence-specific DNA binding"/>
    <property type="evidence" value="ECO:0007669"/>
    <property type="project" value="TreeGrafter"/>
</dbReference>
<dbReference type="FunFam" id="1.10.10.10:FF:000001">
    <property type="entry name" value="LysR family transcriptional regulator"/>
    <property type="match status" value="1"/>
</dbReference>
<dbReference type="PRINTS" id="PR00039">
    <property type="entry name" value="HTHLYSR"/>
</dbReference>
<dbReference type="AlphaFoldDB" id="A0AAE7TG11"/>
<dbReference type="InterPro" id="IPR058163">
    <property type="entry name" value="LysR-type_TF_proteobact-type"/>
</dbReference>
<keyword evidence="3" id="KW-0805">Transcription regulation</keyword>
<dbReference type="KEGG" id="barh:WN72_14430"/>
<dbReference type="SUPFAM" id="SSF46785">
    <property type="entry name" value="Winged helix' DNA-binding domain"/>
    <property type="match status" value="1"/>
</dbReference>
<evidence type="ECO:0000256" key="5">
    <source>
        <dbReference type="ARBA" id="ARBA00023163"/>
    </source>
</evidence>
<dbReference type="PROSITE" id="PS50931">
    <property type="entry name" value="HTH_LYSR"/>
    <property type="match status" value="1"/>
</dbReference>
<protein>
    <submittedName>
        <fullName evidence="7">LysR family transcriptional regulator</fullName>
    </submittedName>
</protein>
<dbReference type="Gene3D" id="1.10.10.10">
    <property type="entry name" value="Winged helix-like DNA-binding domain superfamily/Winged helix DNA-binding domain"/>
    <property type="match status" value="1"/>
</dbReference>
<evidence type="ECO:0000259" key="6">
    <source>
        <dbReference type="PROSITE" id="PS50931"/>
    </source>
</evidence>
<dbReference type="Proteomes" id="UP000594015">
    <property type="component" value="Chromosome"/>
</dbReference>
<dbReference type="Pfam" id="PF03466">
    <property type="entry name" value="LysR_substrate"/>
    <property type="match status" value="1"/>
</dbReference>
<dbReference type="GO" id="GO:0003700">
    <property type="term" value="F:DNA-binding transcription factor activity"/>
    <property type="evidence" value="ECO:0007669"/>
    <property type="project" value="InterPro"/>
</dbReference>
<evidence type="ECO:0000256" key="4">
    <source>
        <dbReference type="ARBA" id="ARBA00023125"/>
    </source>
</evidence>
<dbReference type="RefSeq" id="WP_092214539.1">
    <property type="nucleotide sequence ID" value="NZ_CP030050.1"/>
</dbReference>
<dbReference type="InterPro" id="IPR036390">
    <property type="entry name" value="WH_DNA-bd_sf"/>
</dbReference>
<organism evidence="7 8">
    <name type="scientific">Bradyrhizobium arachidis</name>
    <dbReference type="NCBI Taxonomy" id="858423"/>
    <lineage>
        <taxon>Bacteria</taxon>
        <taxon>Pseudomonadati</taxon>
        <taxon>Pseudomonadota</taxon>
        <taxon>Alphaproteobacteria</taxon>
        <taxon>Hyphomicrobiales</taxon>
        <taxon>Nitrobacteraceae</taxon>
        <taxon>Bradyrhizobium</taxon>
    </lineage>
</organism>
<dbReference type="SUPFAM" id="SSF53850">
    <property type="entry name" value="Periplasmic binding protein-like II"/>
    <property type="match status" value="1"/>
</dbReference>
<evidence type="ECO:0000256" key="2">
    <source>
        <dbReference type="ARBA" id="ARBA00009437"/>
    </source>
</evidence>
<gene>
    <name evidence="7" type="ORF">WN72_14430</name>
</gene>
<dbReference type="InterPro" id="IPR005119">
    <property type="entry name" value="LysR_subst-bd"/>
</dbReference>
<proteinExistence type="inferred from homology"/>
<dbReference type="Gene3D" id="3.40.190.10">
    <property type="entry name" value="Periplasmic binding protein-like II"/>
    <property type="match status" value="2"/>
</dbReference>
<comment type="similarity">
    <text evidence="2">Belongs to the LysR transcriptional regulatory family.</text>
</comment>